<dbReference type="PANTHER" id="PTHR10695">
    <property type="entry name" value="DEPHOSPHO-COA KINASE-RELATED"/>
    <property type="match status" value="1"/>
</dbReference>
<dbReference type="FunFam" id="3.40.50.300:FF:000991">
    <property type="entry name" value="Dephospho-CoA kinase"/>
    <property type="match status" value="1"/>
</dbReference>
<dbReference type="Proteomes" id="UP000677436">
    <property type="component" value="Chromosome"/>
</dbReference>
<dbReference type="Gene3D" id="3.40.50.300">
    <property type="entry name" value="P-loop containing nucleotide triphosphate hydrolases"/>
    <property type="match status" value="1"/>
</dbReference>
<dbReference type="EC" id="2.7.1.24" evidence="8 9"/>
<sequence length="204" mass="23347">MVIGLTGGIATGKSTVSRMLAERGAHIIDADQVAREVVEPHTEGWHRIRARFGKEVFHPDGTLNRQALGARVFRDAEARETLNQMLHPLIVEQMQILTKRWRERDPDGIVVWDTPLLIEGNLTKSVEKVIVVYVPESLQLQRLMARDGLSEEEARRRIASQISIEEKKRFADFLIDNSGNLAETERQVDQIWKLLNSKNGYDRR</sequence>
<comment type="catalytic activity">
    <reaction evidence="8">
        <text>3'-dephospho-CoA + ATP = ADP + CoA + H(+)</text>
        <dbReference type="Rhea" id="RHEA:18245"/>
        <dbReference type="ChEBI" id="CHEBI:15378"/>
        <dbReference type="ChEBI" id="CHEBI:30616"/>
        <dbReference type="ChEBI" id="CHEBI:57287"/>
        <dbReference type="ChEBI" id="CHEBI:57328"/>
        <dbReference type="ChEBI" id="CHEBI:456216"/>
        <dbReference type="EC" id="2.7.1.24"/>
    </reaction>
</comment>
<dbReference type="EMBL" id="AP024601">
    <property type="protein sequence ID" value="BCU81083.1"/>
    <property type="molecule type" value="Genomic_DNA"/>
</dbReference>
<keyword evidence="3 8" id="KW-0808">Transferase</keyword>
<reference evidence="10" key="2">
    <citation type="journal article" date="2021" name="Microbiol. Resour. Announc.">
        <title>Complete Genome Sequence of Polycladomyces abyssicola JIR-001T, Isolated from Hemipelagic Sediment in Deep Seawater.</title>
        <authorList>
            <person name="Tsubouchi T."/>
            <person name="Kaneko Y."/>
        </authorList>
    </citation>
    <scope>NUCLEOTIDE SEQUENCE</scope>
    <source>
        <strain evidence="10">JIR-001</strain>
    </source>
</reference>
<dbReference type="Pfam" id="PF01121">
    <property type="entry name" value="CoaE"/>
    <property type="match status" value="1"/>
</dbReference>
<evidence type="ECO:0000313" key="11">
    <source>
        <dbReference type="Proteomes" id="UP000677436"/>
    </source>
</evidence>
<feature type="binding site" evidence="8">
    <location>
        <begin position="10"/>
        <end position="15"/>
    </location>
    <ligand>
        <name>ATP</name>
        <dbReference type="ChEBI" id="CHEBI:30616"/>
    </ligand>
</feature>
<comment type="function">
    <text evidence="8">Catalyzes the phosphorylation of the 3'-hydroxyl group of dephosphocoenzyme A to form coenzyme A.</text>
</comment>
<dbReference type="InterPro" id="IPR027417">
    <property type="entry name" value="P-loop_NTPase"/>
</dbReference>
<dbReference type="InterPro" id="IPR001977">
    <property type="entry name" value="Depp_CoAkinase"/>
</dbReference>
<proteinExistence type="inferred from homology"/>
<organism evidence="10 11">
    <name type="scientific">Polycladomyces abyssicola</name>
    <dbReference type="NCBI Taxonomy" id="1125966"/>
    <lineage>
        <taxon>Bacteria</taxon>
        <taxon>Bacillati</taxon>
        <taxon>Bacillota</taxon>
        <taxon>Bacilli</taxon>
        <taxon>Bacillales</taxon>
        <taxon>Thermoactinomycetaceae</taxon>
        <taxon>Polycladomyces</taxon>
    </lineage>
</organism>
<dbReference type="KEGG" id="pabs:JIR001_08660"/>
<gene>
    <name evidence="8 10" type="primary">coaE</name>
    <name evidence="10" type="ORF">JIR001_08660</name>
</gene>
<dbReference type="HAMAP" id="MF_00376">
    <property type="entry name" value="Dephospho_CoA_kinase"/>
    <property type="match status" value="1"/>
</dbReference>
<dbReference type="GO" id="GO:0005524">
    <property type="term" value="F:ATP binding"/>
    <property type="evidence" value="ECO:0007669"/>
    <property type="project" value="UniProtKB-UniRule"/>
</dbReference>
<evidence type="ECO:0000256" key="7">
    <source>
        <dbReference type="ARBA" id="ARBA00022993"/>
    </source>
</evidence>
<keyword evidence="2 8" id="KW-0963">Cytoplasm</keyword>
<evidence type="ECO:0000256" key="1">
    <source>
        <dbReference type="ARBA" id="ARBA00009018"/>
    </source>
</evidence>
<accession>A0A8D5UF40</accession>
<dbReference type="GO" id="GO:0004140">
    <property type="term" value="F:dephospho-CoA kinase activity"/>
    <property type="evidence" value="ECO:0007669"/>
    <property type="project" value="UniProtKB-UniRule"/>
</dbReference>
<dbReference type="AlphaFoldDB" id="A0A8D5UF40"/>
<evidence type="ECO:0000256" key="8">
    <source>
        <dbReference type="HAMAP-Rule" id="MF_00376"/>
    </source>
</evidence>
<evidence type="ECO:0000313" key="10">
    <source>
        <dbReference type="EMBL" id="BCU81083.1"/>
    </source>
</evidence>
<keyword evidence="5 8" id="KW-0418">Kinase</keyword>
<dbReference type="GO" id="GO:0015937">
    <property type="term" value="P:coenzyme A biosynthetic process"/>
    <property type="evidence" value="ECO:0007669"/>
    <property type="project" value="UniProtKB-UniRule"/>
</dbReference>
<dbReference type="NCBIfam" id="TIGR00152">
    <property type="entry name" value="dephospho-CoA kinase"/>
    <property type="match status" value="1"/>
</dbReference>
<dbReference type="CDD" id="cd02022">
    <property type="entry name" value="DPCK"/>
    <property type="match status" value="1"/>
</dbReference>
<evidence type="ECO:0000256" key="5">
    <source>
        <dbReference type="ARBA" id="ARBA00022777"/>
    </source>
</evidence>
<keyword evidence="11" id="KW-1185">Reference proteome</keyword>
<evidence type="ECO:0000256" key="9">
    <source>
        <dbReference type="NCBIfam" id="TIGR00152"/>
    </source>
</evidence>
<dbReference type="PANTHER" id="PTHR10695:SF46">
    <property type="entry name" value="BIFUNCTIONAL COENZYME A SYNTHASE-RELATED"/>
    <property type="match status" value="1"/>
</dbReference>
<dbReference type="RefSeq" id="WP_212774366.1">
    <property type="nucleotide sequence ID" value="NZ_AP024601.1"/>
</dbReference>
<keyword evidence="6 8" id="KW-0067">ATP-binding</keyword>
<evidence type="ECO:0000256" key="6">
    <source>
        <dbReference type="ARBA" id="ARBA00022840"/>
    </source>
</evidence>
<evidence type="ECO:0000256" key="3">
    <source>
        <dbReference type="ARBA" id="ARBA00022679"/>
    </source>
</evidence>
<comment type="subcellular location">
    <subcellularLocation>
        <location evidence="8">Cytoplasm</location>
    </subcellularLocation>
</comment>
<evidence type="ECO:0000256" key="4">
    <source>
        <dbReference type="ARBA" id="ARBA00022741"/>
    </source>
</evidence>
<reference evidence="10" key="1">
    <citation type="journal article" date="2013" name="Int. J. Syst. Evol. Microbiol.">
        <title>Polycladomyces abyssicola gen. nov., sp. nov., a thermophilic filamentous bacterium isolated from hemipelagic sediment.</title>
        <authorList>
            <person name="Tsubouchi T."/>
            <person name="Shimane Y."/>
            <person name="Mori K."/>
            <person name="Usui K."/>
            <person name="Hiraki T."/>
            <person name="Tame A."/>
            <person name="Uematsu K."/>
            <person name="Maruyama T."/>
            <person name="Hatada Y."/>
        </authorList>
    </citation>
    <scope>NUCLEOTIDE SEQUENCE</scope>
    <source>
        <strain evidence="10">JIR-001</strain>
    </source>
</reference>
<dbReference type="SUPFAM" id="SSF52540">
    <property type="entry name" value="P-loop containing nucleoside triphosphate hydrolases"/>
    <property type="match status" value="1"/>
</dbReference>
<dbReference type="PROSITE" id="PS51219">
    <property type="entry name" value="DPCK"/>
    <property type="match status" value="1"/>
</dbReference>
<evidence type="ECO:0000256" key="2">
    <source>
        <dbReference type="ARBA" id="ARBA00022490"/>
    </source>
</evidence>
<keyword evidence="7 8" id="KW-0173">Coenzyme A biosynthesis</keyword>
<dbReference type="GO" id="GO:0005737">
    <property type="term" value="C:cytoplasm"/>
    <property type="evidence" value="ECO:0007669"/>
    <property type="project" value="UniProtKB-SubCell"/>
</dbReference>
<name>A0A8D5UF40_9BACL</name>
<keyword evidence="4 8" id="KW-0547">Nucleotide-binding</keyword>
<comment type="pathway">
    <text evidence="8">Cofactor biosynthesis; coenzyme A biosynthesis; CoA from (R)-pantothenate: step 5/5.</text>
</comment>
<dbReference type="UniPathway" id="UPA00241">
    <property type="reaction ID" value="UER00356"/>
</dbReference>
<comment type="similarity">
    <text evidence="1 8">Belongs to the CoaE family.</text>
</comment>
<protein>
    <recommendedName>
        <fullName evidence="8 9">Dephospho-CoA kinase</fullName>
        <ecNumber evidence="8 9">2.7.1.24</ecNumber>
    </recommendedName>
    <alternativeName>
        <fullName evidence="8">Dephosphocoenzyme A kinase</fullName>
    </alternativeName>
</protein>